<evidence type="ECO:0000256" key="4">
    <source>
        <dbReference type="ARBA" id="ARBA00022884"/>
    </source>
</evidence>
<evidence type="ECO:0000313" key="9">
    <source>
        <dbReference type="EMBL" id="HIZ72115.1"/>
    </source>
</evidence>
<organism evidence="9 10">
    <name type="scientific">Candidatus Gallimonas intestinavium</name>
    <dbReference type="NCBI Taxonomy" id="2838603"/>
    <lineage>
        <taxon>Bacteria</taxon>
        <taxon>Bacillati</taxon>
        <taxon>Bacillota</taxon>
        <taxon>Clostridia</taxon>
        <taxon>Candidatus Gallimonas</taxon>
    </lineage>
</organism>
<dbReference type="Gene3D" id="1.20.58.110">
    <property type="entry name" value="Ribosomal protein S20"/>
    <property type="match status" value="1"/>
</dbReference>
<comment type="caution">
    <text evidence="9">The sequence shown here is derived from an EMBL/GenBank/DDBJ whole genome shotgun (WGS) entry which is preliminary data.</text>
</comment>
<dbReference type="SUPFAM" id="SSF46992">
    <property type="entry name" value="Ribosomal protein S20"/>
    <property type="match status" value="1"/>
</dbReference>
<dbReference type="PANTHER" id="PTHR33398:SF1">
    <property type="entry name" value="SMALL RIBOSOMAL SUBUNIT PROTEIN BS20C"/>
    <property type="match status" value="1"/>
</dbReference>
<dbReference type="GO" id="GO:0003735">
    <property type="term" value="F:structural constituent of ribosome"/>
    <property type="evidence" value="ECO:0007669"/>
    <property type="project" value="InterPro"/>
</dbReference>
<sequence>MPNIKSAKKRVLVTEKKAAQNKMIKSALKTQIKKFMAAVEAGDKETANKLYPETVSAIDSACSKGLLHKNNAANKKAKLAKRLAAIA</sequence>
<evidence type="ECO:0000256" key="5">
    <source>
        <dbReference type="ARBA" id="ARBA00022980"/>
    </source>
</evidence>
<dbReference type="InterPro" id="IPR036510">
    <property type="entry name" value="Ribosomal_bS20_sf"/>
</dbReference>
<dbReference type="HAMAP" id="MF_00500">
    <property type="entry name" value="Ribosomal_bS20"/>
    <property type="match status" value="1"/>
</dbReference>
<dbReference type="GO" id="GO:0070181">
    <property type="term" value="F:small ribosomal subunit rRNA binding"/>
    <property type="evidence" value="ECO:0007669"/>
    <property type="project" value="TreeGrafter"/>
</dbReference>
<reference evidence="9" key="1">
    <citation type="journal article" date="2021" name="PeerJ">
        <title>Extensive microbial diversity within the chicken gut microbiome revealed by metagenomics and culture.</title>
        <authorList>
            <person name="Gilroy R."/>
            <person name="Ravi A."/>
            <person name="Getino M."/>
            <person name="Pursley I."/>
            <person name="Horton D.L."/>
            <person name="Alikhan N.F."/>
            <person name="Baker D."/>
            <person name="Gharbi K."/>
            <person name="Hall N."/>
            <person name="Watson M."/>
            <person name="Adriaenssens E.M."/>
            <person name="Foster-Nyarko E."/>
            <person name="Jarju S."/>
            <person name="Secka A."/>
            <person name="Antonio M."/>
            <person name="Oren A."/>
            <person name="Chaudhuri R.R."/>
            <person name="La Ragione R."/>
            <person name="Hildebrand F."/>
            <person name="Pallen M.J."/>
        </authorList>
    </citation>
    <scope>NUCLEOTIDE SEQUENCE</scope>
    <source>
        <strain evidence="9">ChiW7-2402</strain>
    </source>
</reference>
<evidence type="ECO:0000256" key="6">
    <source>
        <dbReference type="ARBA" id="ARBA00023274"/>
    </source>
</evidence>
<accession>A0A9D2G4R3</accession>
<evidence type="ECO:0000256" key="8">
    <source>
        <dbReference type="HAMAP-Rule" id="MF_00500"/>
    </source>
</evidence>
<keyword evidence="3 8" id="KW-0699">rRNA-binding</keyword>
<dbReference type="FunFam" id="1.20.58.110:FF:000001">
    <property type="entry name" value="30S ribosomal protein S20"/>
    <property type="match status" value="1"/>
</dbReference>
<gene>
    <name evidence="8 9" type="primary">rpsT</name>
    <name evidence="9" type="ORF">H9964_00880</name>
</gene>
<dbReference type="GO" id="GO:0005829">
    <property type="term" value="C:cytosol"/>
    <property type="evidence" value="ECO:0007669"/>
    <property type="project" value="TreeGrafter"/>
</dbReference>
<keyword evidence="5 8" id="KW-0689">Ribosomal protein</keyword>
<proteinExistence type="inferred from homology"/>
<protein>
    <recommendedName>
        <fullName evidence="7 8">Small ribosomal subunit protein bS20</fullName>
    </recommendedName>
</protein>
<name>A0A9D2G4R3_9FIRM</name>
<dbReference type="EMBL" id="DXBB01000016">
    <property type="protein sequence ID" value="HIZ72115.1"/>
    <property type="molecule type" value="Genomic_DNA"/>
</dbReference>
<dbReference type="InterPro" id="IPR002583">
    <property type="entry name" value="Ribosomal_bS20"/>
</dbReference>
<comment type="similarity">
    <text evidence="2 8">Belongs to the bacterial ribosomal protein bS20 family.</text>
</comment>
<dbReference type="NCBIfam" id="TIGR00029">
    <property type="entry name" value="S20"/>
    <property type="match status" value="1"/>
</dbReference>
<keyword evidence="4 8" id="KW-0694">RNA-binding</keyword>
<dbReference type="GO" id="GO:0015935">
    <property type="term" value="C:small ribosomal subunit"/>
    <property type="evidence" value="ECO:0007669"/>
    <property type="project" value="TreeGrafter"/>
</dbReference>
<keyword evidence="6 8" id="KW-0687">Ribonucleoprotein</keyword>
<evidence type="ECO:0000256" key="3">
    <source>
        <dbReference type="ARBA" id="ARBA00022730"/>
    </source>
</evidence>
<dbReference type="GO" id="GO:0006412">
    <property type="term" value="P:translation"/>
    <property type="evidence" value="ECO:0007669"/>
    <property type="project" value="UniProtKB-UniRule"/>
</dbReference>
<dbReference type="Pfam" id="PF01649">
    <property type="entry name" value="Ribosomal_S20p"/>
    <property type="match status" value="1"/>
</dbReference>
<evidence type="ECO:0000256" key="7">
    <source>
        <dbReference type="ARBA" id="ARBA00035136"/>
    </source>
</evidence>
<evidence type="ECO:0000256" key="1">
    <source>
        <dbReference type="ARBA" id="ARBA00003134"/>
    </source>
</evidence>
<evidence type="ECO:0000256" key="2">
    <source>
        <dbReference type="ARBA" id="ARBA00007634"/>
    </source>
</evidence>
<comment type="function">
    <text evidence="1 8">Binds directly to 16S ribosomal RNA.</text>
</comment>
<dbReference type="AlphaFoldDB" id="A0A9D2G4R3"/>
<dbReference type="Proteomes" id="UP000824102">
    <property type="component" value="Unassembled WGS sequence"/>
</dbReference>
<evidence type="ECO:0000313" key="10">
    <source>
        <dbReference type="Proteomes" id="UP000824102"/>
    </source>
</evidence>
<reference evidence="9" key="2">
    <citation type="submission" date="2021-04" db="EMBL/GenBank/DDBJ databases">
        <authorList>
            <person name="Gilroy R."/>
        </authorList>
    </citation>
    <scope>NUCLEOTIDE SEQUENCE</scope>
    <source>
        <strain evidence="9">ChiW7-2402</strain>
    </source>
</reference>
<dbReference type="PANTHER" id="PTHR33398">
    <property type="entry name" value="30S RIBOSOMAL PROTEIN S20"/>
    <property type="match status" value="1"/>
</dbReference>